<protein>
    <submittedName>
        <fullName evidence="1">Uncharacterized protein</fullName>
    </submittedName>
</protein>
<organism evidence="1 2">
    <name type="scientific">Cryptolaemus montrouzieri</name>
    <dbReference type="NCBI Taxonomy" id="559131"/>
    <lineage>
        <taxon>Eukaryota</taxon>
        <taxon>Metazoa</taxon>
        <taxon>Ecdysozoa</taxon>
        <taxon>Arthropoda</taxon>
        <taxon>Hexapoda</taxon>
        <taxon>Insecta</taxon>
        <taxon>Pterygota</taxon>
        <taxon>Neoptera</taxon>
        <taxon>Endopterygota</taxon>
        <taxon>Coleoptera</taxon>
        <taxon>Polyphaga</taxon>
        <taxon>Cucujiformia</taxon>
        <taxon>Coccinelloidea</taxon>
        <taxon>Coccinellidae</taxon>
        <taxon>Scymninae</taxon>
        <taxon>Scymnini</taxon>
        <taxon>Cryptolaemus</taxon>
    </lineage>
</organism>
<dbReference type="EMBL" id="JABFTP020000083">
    <property type="protein sequence ID" value="KAL3276047.1"/>
    <property type="molecule type" value="Genomic_DNA"/>
</dbReference>
<gene>
    <name evidence="1" type="ORF">HHI36_020776</name>
</gene>
<evidence type="ECO:0000313" key="1">
    <source>
        <dbReference type="EMBL" id="KAL3276047.1"/>
    </source>
</evidence>
<keyword evidence="2" id="KW-1185">Reference proteome</keyword>
<name>A0ABD2NBR0_9CUCU</name>
<evidence type="ECO:0000313" key="2">
    <source>
        <dbReference type="Proteomes" id="UP001516400"/>
    </source>
</evidence>
<dbReference type="AlphaFoldDB" id="A0ABD2NBR0"/>
<reference evidence="1 2" key="1">
    <citation type="journal article" date="2021" name="BMC Biol.">
        <title>Horizontally acquired antibacterial genes associated with adaptive radiation of ladybird beetles.</title>
        <authorList>
            <person name="Li H.S."/>
            <person name="Tang X.F."/>
            <person name="Huang Y.H."/>
            <person name="Xu Z.Y."/>
            <person name="Chen M.L."/>
            <person name="Du X.Y."/>
            <person name="Qiu B.Y."/>
            <person name="Chen P.T."/>
            <person name="Zhang W."/>
            <person name="Slipinski A."/>
            <person name="Escalona H.E."/>
            <person name="Waterhouse R.M."/>
            <person name="Zwick A."/>
            <person name="Pang H."/>
        </authorList>
    </citation>
    <scope>NUCLEOTIDE SEQUENCE [LARGE SCALE GENOMIC DNA]</scope>
    <source>
        <strain evidence="1">SYSU2018</strain>
    </source>
</reference>
<comment type="caution">
    <text evidence="1">The sequence shown here is derived from an EMBL/GenBank/DDBJ whole genome shotgun (WGS) entry which is preliminary data.</text>
</comment>
<sequence length="66" mass="7739">MDSSEIKIEQCSQSVESGRENCNSKDFEKDHKESFRKQECDESAVYFPIKLEHPERCIEVEKVKIS</sequence>
<dbReference type="Proteomes" id="UP001516400">
    <property type="component" value="Unassembled WGS sequence"/>
</dbReference>
<accession>A0ABD2NBR0</accession>
<proteinExistence type="predicted"/>